<dbReference type="PROSITE" id="PS00671">
    <property type="entry name" value="D_2_HYDROXYACID_DH_3"/>
    <property type="match status" value="1"/>
</dbReference>
<dbReference type="InterPro" id="IPR006139">
    <property type="entry name" value="D-isomer_2_OHA_DH_cat_dom"/>
</dbReference>
<dbReference type="Proteomes" id="UP001152799">
    <property type="component" value="Chromosome 5"/>
</dbReference>
<evidence type="ECO:0000313" key="11">
    <source>
        <dbReference type="EMBL" id="CAG9769033.1"/>
    </source>
</evidence>
<dbReference type="InterPro" id="IPR036291">
    <property type="entry name" value="NAD(P)-bd_dom_sf"/>
</dbReference>
<dbReference type="GO" id="GO:0004617">
    <property type="term" value="F:phosphoglycerate dehydrogenase activity"/>
    <property type="evidence" value="ECO:0007669"/>
    <property type="project" value="TreeGrafter"/>
</dbReference>
<dbReference type="CDD" id="cd12173">
    <property type="entry name" value="PGDH_4"/>
    <property type="match status" value="1"/>
</dbReference>
<dbReference type="OrthoDB" id="1621027at2759"/>
<evidence type="ECO:0000256" key="7">
    <source>
        <dbReference type="ARBA" id="ARBA00023027"/>
    </source>
</evidence>
<name>A0A9N9QPZ3_9CUCU</name>
<keyword evidence="6 8" id="KW-0560">Oxidoreductase</keyword>
<evidence type="ECO:0000313" key="12">
    <source>
        <dbReference type="Proteomes" id="UP001152799"/>
    </source>
</evidence>
<feature type="domain" description="D-isomer specific 2-hydroxyacid dehydrogenase catalytic" evidence="9">
    <location>
        <begin position="6"/>
        <end position="306"/>
    </location>
</feature>
<comment type="similarity">
    <text evidence="1 8">Belongs to the D-isomer specific 2-hydroxyacid dehydrogenase family.</text>
</comment>
<dbReference type="InterPro" id="IPR029752">
    <property type="entry name" value="D-isomer_DH_CS1"/>
</dbReference>
<dbReference type="SUPFAM" id="SSF51735">
    <property type="entry name" value="NAD(P)-binding Rossmann-fold domains"/>
    <property type="match status" value="1"/>
</dbReference>
<comment type="subunit">
    <text evidence="2">Homotetramer.</text>
</comment>
<evidence type="ECO:0000256" key="4">
    <source>
        <dbReference type="ARBA" id="ARBA00022553"/>
    </source>
</evidence>
<keyword evidence="12" id="KW-1185">Reference proteome</keyword>
<proteinExistence type="inferred from homology"/>
<evidence type="ECO:0000256" key="8">
    <source>
        <dbReference type="RuleBase" id="RU003719"/>
    </source>
</evidence>
<dbReference type="Pfam" id="PF00389">
    <property type="entry name" value="2-Hacid_dh"/>
    <property type="match status" value="1"/>
</dbReference>
<accession>A0A9N9QPZ3</accession>
<keyword evidence="5" id="KW-0007">Acetylation</keyword>
<protein>
    <recommendedName>
        <fullName evidence="3">D-3-phosphoglycerate dehydrogenase</fullName>
    </recommendedName>
</protein>
<dbReference type="PANTHER" id="PTHR42938">
    <property type="entry name" value="FORMATE DEHYDROGENASE 1"/>
    <property type="match status" value="1"/>
</dbReference>
<dbReference type="PANTHER" id="PTHR42938:SF22">
    <property type="entry name" value="D-3-PHOSPHOGLYCERATE DEHYDROGENASE"/>
    <property type="match status" value="1"/>
</dbReference>
<sequence>MDIKKVLVADAVDNACIELLKKYSIEVDCKYKLSKEQLVQEIKNYDAIVVRSDTKVTAEVIQAGKRMKVIGRAGAGVDNIDVNAATANNVIVLNTPGGNAISACELTCSLITNLARNVTPASASLKAGRWDRKLYSGHELSGKTLAIIGLGRIGREVALRMQAWGMTTIGFDPIVSAEEAKQFNTEFLPLEQIWPRADYITVHTPLIPATRNLINQKVLNSCKKGIRIINVARGGIINESDLLAAIKSGQCGGAGIDVFEQEPPTDPVTLELIAQDKVVATPHLGASTGEAQIRVAVEVSEQIIALTGKSKDYTSTAGVINRSVLDKRA</sequence>
<dbReference type="SUPFAM" id="SSF52283">
    <property type="entry name" value="Formate/glycerate dehydrogenase catalytic domain-like"/>
    <property type="match status" value="1"/>
</dbReference>
<evidence type="ECO:0000256" key="1">
    <source>
        <dbReference type="ARBA" id="ARBA00005854"/>
    </source>
</evidence>
<evidence type="ECO:0000256" key="2">
    <source>
        <dbReference type="ARBA" id="ARBA00011881"/>
    </source>
</evidence>
<evidence type="ECO:0000256" key="3">
    <source>
        <dbReference type="ARBA" id="ARBA00021582"/>
    </source>
</evidence>
<dbReference type="EMBL" id="OU892281">
    <property type="protein sequence ID" value="CAG9769033.1"/>
    <property type="molecule type" value="Genomic_DNA"/>
</dbReference>
<evidence type="ECO:0000259" key="9">
    <source>
        <dbReference type="Pfam" id="PF00389"/>
    </source>
</evidence>
<gene>
    <name evidence="11" type="ORF">CEUTPL_LOCUS9549</name>
</gene>
<evidence type="ECO:0000256" key="6">
    <source>
        <dbReference type="ARBA" id="ARBA00023002"/>
    </source>
</evidence>
<dbReference type="InterPro" id="IPR029753">
    <property type="entry name" value="D-isomer_DH_CS"/>
</dbReference>
<evidence type="ECO:0000259" key="10">
    <source>
        <dbReference type="Pfam" id="PF02826"/>
    </source>
</evidence>
<reference evidence="11" key="1">
    <citation type="submission" date="2022-01" db="EMBL/GenBank/DDBJ databases">
        <authorList>
            <person name="King R."/>
        </authorList>
    </citation>
    <scope>NUCLEOTIDE SEQUENCE</scope>
</reference>
<dbReference type="GO" id="GO:0051287">
    <property type="term" value="F:NAD binding"/>
    <property type="evidence" value="ECO:0007669"/>
    <property type="project" value="InterPro"/>
</dbReference>
<keyword evidence="4" id="KW-0597">Phosphoprotein</keyword>
<dbReference type="PROSITE" id="PS00065">
    <property type="entry name" value="D_2_HYDROXYACID_DH_1"/>
    <property type="match status" value="1"/>
</dbReference>
<dbReference type="Pfam" id="PF02826">
    <property type="entry name" value="2-Hacid_dh_C"/>
    <property type="match status" value="1"/>
</dbReference>
<dbReference type="FunFam" id="3.40.50.720:FF:000021">
    <property type="entry name" value="D-3-phosphoglycerate dehydrogenase"/>
    <property type="match status" value="1"/>
</dbReference>
<feature type="domain" description="D-isomer specific 2-hydroxyacid dehydrogenase NAD-binding" evidence="10">
    <location>
        <begin position="109"/>
        <end position="285"/>
    </location>
</feature>
<organism evidence="11 12">
    <name type="scientific">Ceutorhynchus assimilis</name>
    <name type="common">cabbage seed weevil</name>
    <dbReference type="NCBI Taxonomy" id="467358"/>
    <lineage>
        <taxon>Eukaryota</taxon>
        <taxon>Metazoa</taxon>
        <taxon>Ecdysozoa</taxon>
        <taxon>Arthropoda</taxon>
        <taxon>Hexapoda</taxon>
        <taxon>Insecta</taxon>
        <taxon>Pterygota</taxon>
        <taxon>Neoptera</taxon>
        <taxon>Endopterygota</taxon>
        <taxon>Coleoptera</taxon>
        <taxon>Polyphaga</taxon>
        <taxon>Cucujiformia</taxon>
        <taxon>Curculionidae</taxon>
        <taxon>Ceutorhynchinae</taxon>
        <taxon>Ceutorhynchus</taxon>
    </lineage>
</organism>
<dbReference type="Gene3D" id="3.40.50.720">
    <property type="entry name" value="NAD(P)-binding Rossmann-like Domain"/>
    <property type="match status" value="2"/>
</dbReference>
<dbReference type="InterPro" id="IPR006140">
    <property type="entry name" value="D-isomer_DH_NAD-bd"/>
</dbReference>
<keyword evidence="7" id="KW-0520">NAD</keyword>
<dbReference type="AlphaFoldDB" id="A0A9N9QPZ3"/>
<evidence type="ECO:0000256" key="5">
    <source>
        <dbReference type="ARBA" id="ARBA00022990"/>
    </source>
</evidence>